<proteinExistence type="predicted"/>
<dbReference type="PANTHER" id="PTHR31236:SF59">
    <property type="entry name" value="BURP DOMAIN PROTEIN"/>
    <property type="match status" value="1"/>
</dbReference>
<evidence type="ECO:0000313" key="4">
    <source>
        <dbReference type="Proteomes" id="UP001359559"/>
    </source>
</evidence>
<feature type="region of interest" description="Disordered" evidence="1">
    <location>
        <begin position="1"/>
        <end position="28"/>
    </location>
</feature>
<reference evidence="3 4" key="1">
    <citation type="submission" date="2024-01" db="EMBL/GenBank/DDBJ databases">
        <title>The genomes of 5 underutilized Papilionoideae crops provide insights into root nodulation and disease resistance.</title>
        <authorList>
            <person name="Yuan L."/>
        </authorList>
    </citation>
    <scope>NUCLEOTIDE SEQUENCE [LARGE SCALE GENOMIC DNA]</scope>
    <source>
        <strain evidence="3">LY-2023</strain>
        <tissue evidence="3">Leaf</tissue>
    </source>
</reference>
<dbReference type="AlphaFoldDB" id="A0AAN9EV52"/>
<dbReference type="SMART" id="SM01045">
    <property type="entry name" value="BURP"/>
    <property type="match status" value="1"/>
</dbReference>
<dbReference type="InterPro" id="IPR004873">
    <property type="entry name" value="BURP_dom"/>
</dbReference>
<dbReference type="InterPro" id="IPR044816">
    <property type="entry name" value="BURP"/>
</dbReference>
<dbReference type="EMBL" id="JAYKXN010000008">
    <property type="protein sequence ID" value="KAK7264314.1"/>
    <property type="molecule type" value="Genomic_DNA"/>
</dbReference>
<gene>
    <name evidence="3" type="ORF">RJT34_31921</name>
</gene>
<feature type="region of interest" description="Disordered" evidence="1">
    <location>
        <begin position="156"/>
        <end position="176"/>
    </location>
</feature>
<feature type="domain" description="BURP" evidence="2">
    <location>
        <begin position="187"/>
        <end position="402"/>
    </location>
</feature>
<feature type="compositionally biased region" description="Basic and acidic residues" evidence="1">
    <location>
        <begin position="167"/>
        <end position="176"/>
    </location>
</feature>
<organism evidence="3 4">
    <name type="scientific">Clitoria ternatea</name>
    <name type="common">Butterfly pea</name>
    <dbReference type="NCBI Taxonomy" id="43366"/>
    <lineage>
        <taxon>Eukaryota</taxon>
        <taxon>Viridiplantae</taxon>
        <taxon>Streptophyta</taxon>
        <taxon>Embryophyta</taxon>
        <taxon>Tracheophyta</taxon>
        <taxon>Spermatophyta</taxon>
        <taxon>Magnoliopsida</taxon>
        <taxon>eudicotyledons</taxon>
        <taxon>Gunneridae</taxon>
        <taxon>Pentapetalae</taxon>
        <taxon>rosids</taxon>
        <taxon>fabids</taxon>
        <taxon>Fabales</taxon>
        <taxon>Fabaceae</taxon>
        <taxon>Papilionoideae</taxon>
        <taxon>50 kb inversion clade</taxon>
        <taxon>NPAAA clade</taxon>
        <taxon>indigoferoid/millettioid clade</taxon>
        <taxon>Phaseoleae</taxon>
        <taxon>Clitoria</taxon>
    </lineage>
</organism>
<evidence type="ECO:0000313" key="3">
    <source>
        <dbReference type="EMBL" id="KAK7264314.1"/>
    </source>
</evidence>
<name>A0AAN9EV52_CLITE</name>
<dbReference type="Pfam" id="PF03181">
    <property type="entry name" value="BURP"/>
    <property type="match status" value="1"/>
</dbReference>
<evidence type="ECO:0000256" key="1">
    <source>
        <dbReference type="SAM" id="MobiDB-lite"/>
    </source>
</evidence>
<evidence type="ECO:0000259" key="2">
    <source>
        <dbReference type="PROSITE" id="PS51277"/>
    </source>
</evidence>
<dbReference type="PROSITE" id="PS51277">
    <property type="entry name" value="BURP"/>
    <property type="match status" value="1"/>
</dbReference>
<dbReference type="Proteomes" id="UP001359559">
    <property type="component" value="Unassembled WGS sequence"/>
</dbReference>
<feature type="compositionally biased region" description="Polar residues" evidence="1">
    <location>
        <begin position="10"/>
        <end position="28"/>
    </location>
</feature>
<keyword evidence="4" id="KW-1185">Reference proteome</keyword>
<protein>
    <recommendedName>
        <fullName evidence="2">BURP domain-containing protein</fullName>
    </recommendedName>
</protein>
<comment type="caution">
    <text evidence="3">The sequence shown here is derived from an EMBL/GenBank/DDBJ whole genome shotgun (WGS) entry which is preliminary data.</text>
</comment>
<sequence>MKVEMGAQKQVDNSYRASPTSSSDKSYLTGYRTTLKSPQPVYIASYQVPKHNHHHGKPFTNSPYSKAYETNQPNYLTGYKVNSPYSNTPYTTSYKNSNQPYITSYGSKQHGLIDSKEVSIESSQDATDNPYITQYGNTVLRKDLKESKVHDSTAEPYITRYGGTGPPEKDPKVPSPVDHTEAFKTGFFALDDLYVGNVMTLQFPIQEVSPFLPKKEAELIPFSMSQLPSVLQLFSIPEDSPQANAIRGTLEQCEATPITGETKTCVTSLESMLQFVDTIIGSETKYNILTTSYPTTSSAPLQKYTILEVSKDFNAPKWVACHPLPYPYAAYYCHFIATGSKVFKASLVGENGDNKIEALGICHLDTSDWSPDHILFKQLGFKPGQAPVCHFFPVNHLMWIPKQPSKATM</sequence>
<accession>A0AAN9EV52</accession>
<dbReference type="PANTHER" id="PTHR31236">
    <property type="entry name" value="BURP DOMAIN PROTEIN USPL1-LIKE"/>
    <property type="match status" value="1"/>
</dbReference>